<dbReference type="Gene3D" id="3.30.70.270">
    <property type="match status" value="1"/>
</dbReference>
<feature type="domain" description="PAS" evidence="2">
    <location>
        <begin position="1"/>
        <end position="41"/>
    </location>
</feature>
<dbReference type="EMBL" id="JBAWSY010000017">
    <property type="protein sequence ID" value="MEI4771224.1"/>
    <property type="molecule type" value="Genomic_DNA"/>
</dbReference>
<feature type="domain" description="GGDEF" evidence="3">
    <location>
        <begin position="195"/>
        <end position="324"/>
    </location>
</feature>
<dbReference type="SUPFAM" id="SSF55785">
    <property type="entry name" value="PYP-like sensor domain (PAS domain)"/>
    <property type="match status" value="1"/>
</dbReference>
<dbReference type="PROSITE" id="PS50112">
    <property type="entry name" value="PAS"/>
    <property type="match status" value="1"/>
</dbReference>
<dbReference type="InterPro" id="IPR035965">
    <property type="entry name" value="PAS-like_dom_sf"/>
</dbReference>
<dbReference type="PANTHER" id="PTHR45138">
    <property type="entry name" value="REGULATORY COMPONENTS OF SENSORY TRANSDUCTION SYSTEM"/>
    <property type="match status" value="1"/>
</dbReference>
<dbReference type="InterPro" id="IPR043128">
    <property type="entry name" value="Rev_trsase/Diguanyl_cyclase"/>
</dbReference>
<dbReference type="CDD" id="cd00130">
    <property type="entry name" value="PAS"/>
    <property type="match status" value="1"/>
</dbReference>
<organism evidence="4 5">
    <name type="scientific">Psychrobacillus mangrovi</name>
    <dbReference type="NCBI Taxonomy" id="3117745"/>
    <lineage>
        <taxon>Bacteria</taxon>
        <taxon>Bacillati</taxon>
        <taxon>Bacillota</taxon>
        <taxon>Bacilli</taxon>
        <taxon>Bacillales</taxon>
        <taxon>Bacillaceae</taxon>
        <taxon>Psychrobacillus</taxon>
    </lineage>
</organism>
<keyword evidence="4" id="KW-0808">Transferase</keyword>
<accession>A0ABU8F899</accession>
<dbReference type="RefSeq" id="WP_336498776.1">
    <property type="nucleotide sequence ID" value="NZ_JBAWSY010000017.1"/>
</dbReference>
<dbReference type="NCBIfam" id="TIGR00254">
    <property type="entry name" value="GGDEF"/>
    <property type="match status" value="1"/>
</dbReference>
<dbReference type="InterPro" id="IPR000160">
    <property type="entry name" value="GGDEF_dom"/>
</dbReference>
<dbReference type="NCBIfam" id="TIGR00229">
    <property type="entry name" value="sensory_box"/>
    <property type="match status" value="1"/>
</dbReference>
<evidence type="ECO:0000256" key="1">
    <source>
        <dbReference type="SAM" id="Coils"/>
    </source>
</evidence>
<comment type="caution">
    <text evidence="4">The sequence shown here is derived from an EMBL/GenBank/DDBJ whole genome shotgun (WGS) entry which is preliminary data.</text>
</comment>
<evidence type="ECO:0000313" key="5">
    <source>
        <dbReference type="Proteomes" id="UP001364890"/>
    </source>
</evidence>
<dbReference type="PANTHER" id="PTHR45138:SF9">
    <property type="entry name" value="DIGUANYLATE CYCLASE DGCM-RELATED"/>
    <property type="match status" value="1"/>
</dbReference>
<dbReference type="EC" id="2.7.7.65" evidence="4"/>
<reference evidence="4 5" key="1">
    <citation type="submission" date="2024-01" db="EMBL/GenBank/DDBJ databases">
        <title>Seven novel Bacillus-like species.</title>
        <authorList>
            <person name="Liu G."/>
        </authorList>
    </citation>
    <scope>NUCLEOTIDE SEQUENCE [LARGE SCALE GENOMIC DNA]</scope>
    <source>
        <strain evidence="4 5">FJAT-51614</strain>
    </source>
</reference>
<protein>
    <submittedName>
        <fullName evidence="4">Diguanylate cyclase</fullName>
        <ecNumber evidence="4">2.7.7.65</ecNumber>
    </submittedName>
</protein>
<dbReference type="InterPro" id="IPR050469">
    <property type="entry name" value="Diguanylate_Cyclase"/>
</dbReference>
<evidence type="ECO:0000259" key="2">
    <source>
        <dbReference type="PROSITE" id="PS50112"/>
    </source>
</evidence>
<keyword evidence="1" id="KW-0175">Coiled coil</keyword>
<dbReference type="CDD" id="cd01949">
    <property type="entry name" value="GGDEF"/>
    <property type="match status" value="1"/>
</dbReference>
<dbReference type="Proteomes" id="UP001364890">
    <property type="component" value="Unassembled WGS sequence"/>
</dbReference>
<dbReference type="GO" id="GO:0052621">
    <property type="term" value="F:diguanylate cyclase activity"/>
    <property type="evidence" value="ECO:0007669"/>
    <property type="project" value="UniProtKB-EC"/>
</dbReference>
<dbReference type="SMART" id="SM00267">
    <property type="entry name" value="GGDEF"/>
    <property type="match status" value="1"/>
</dbReference>
<gene>
    <name evidence="4" type="ORF">WAX74_16490</name>
</gene>
<dbReference type="InterPro" id="IPR000014">
    <property type="entry name" value="PAS"/>
</dbReference>
<dbReference type="Pfam" id="PF00990">
    <property type="entry name" value="GGDEF"/>
    <property type="match status" value="1"/>
</dbReference>
<evidence type="ECO:0000259" key="3">
    <source>
        <dbReference type="PROSITE" id="PS50887"/>
    </source>
</evidence>
<dbReference type="Pfam" id="PF13426">
    <property type="entry name" value="PAS_9"/>
    <property type="match status" value="1"/>
</dbReference>
<proteinExistence type="predicted"/>
<evidence type="ECO:0000313" key="4">
    <source>
        <dbReference type="EMBL" id="MEI4771224.1"/>
    </source>
</evidence>
<dbReference type="InterPro" id="IPR029787">
    <property type="entry name" value="Nucleotide_cyclase"/>
</dbReference>
<dbReference type="Gene3D" id="3.30.450.20">
    <property type="entry name" value="PAS domain"/>
    <property type="match status" value="1"/>
</dbReference>
<name>A0ABU8F899_9BACI</name>
<sequence length="325" mass="37707">MRERLNTAPFGYLCITNQGVITELNETFCNMIGYTFEELLDTHIESVMSVSNKLLFHTYFYPFLHLNGHVEEMYLSLKDHEGKDVPLLLNAKYFKQDDVEGVDCVFMKMGKRIDYEQQIRSAKKHAEEALREKNLALDKLELLHNEIEKKQIQLMKLNTKLEKLSVTDSLTGLKNRRFFMERLKEHIALFQKNNMPFSLLILDLDFFKKVNDTWGHLIGDHVLIKLAEVLNSTFKVEDIVARFGGEEFVVLLPEANKERSKEKAEELRRTVQSAEWRIDQIITVSIGVATMQNGDSDMTIMENADLALYASKENGRNRVTHKDDL</sequence>
<dbReference type="PROSITE" id="PS50887">
    <property type="entry name" value="GGDEF"/>
    <property type="match status" value="1"/>
</dbReference>
<dbReference type="SUPFAM" id="SSF55073">
    <property type="entry name" value="Nucleotide cyclase"/>
    <property type="match status" value="1"/>
</dbReference>
<keyword evidence="5" id="KW-1185">Reference proteome</keyword>
<keyword evidence="4" id="KW-0548">Nucleotidyltransferase</keyword>
<feature type="coiled-coil region" evidence="1">
    <location>
        <begin position="112"/>
        <end position="167"/>
    </location>
</feature>